<proteinExistence type="predicted"/>
<dbReference type="GO" id="GO:0003700">
    <property type="term" value="F:DNA-binding transcription factor activity"/>
    <property type="evidence" value="ECO:0007669"/>
    <property type="project" value="InterPro"/>
</dbReference>
<dbReference type="PANTHER" id="PTHR30363:SF44">
    <property type="entry name" value="AGA OPERON TRANSCRIPTIONAL REPRESSOR-RELATED"/>
    <property type="match status" value="1"/>
</dbReference>
<keyword evidence="3" id="KW-0804">Transcription</keyword>
<dbReference type="PATRIC" id="fig|1008153.3.peg.2368"/>
<dbReference type="SMART" id="SM00420">
    <property type="entry name" value="HTH_DEOR"/>
    <property type="match status" value="1"/>
</dbReference>
<dbReference type="RefSeq" id="WP_066382604.1">
    <property type="nucleotide sequence ID" value="NZ_LTAZ01000005.1"/>
</dbReference>
<organism evidence="5 6">
    <name type="scientific">Halalkalicoccus paucihalophilus</name>
    <dbReference type="NCBI Taxonomy" id="1008153"/>
    <lineage>
        <taxon>Archaea</taxon>
        <taxon>Methanobacteriati</taxon>
        <taxon>Methanobacteriota</taxon>
        <taxon>Stenosarchaea group</taxon>
        <taxon>Halobacteria</taxon>
        <taxon>Halobacteriales</taxon>
        <taxon>Halococcaceae</taxon>
        <taxon>Halalkalicoccus</taxon>
    </lineage>
</organism>
<evidence type="ECO:0000313" key="6">
    <source>
        <dbReference type="Proteomes" id="UP000075321"/>
    </source>
</evidence>
<dbReference type="SUPFAM" id="SSF100950">
    <property type="entry name" value="NagB/RpiA/CoA transferase-like"/>
    <property type="match status" value="1"/>
</dbReference>
<accession>A0A151ADG3</accession>
<dbReference type="NCBIfam" id="NF041397">
    <property type="entry name" value="TranRegGlpR_Halo"/>
    <property type="match status" value="1"/>
</dbReference>
<dbReference type="Gene3D" id="3.40.50.1360">
    <property type="match status" value="1"/>
</dbReference>
<dbReference type="PRINTS" id="PR00037">
    <property type="entry name" value="HTHLACR"/>
</dbReference>
<dbReference type="InterPro" id="IPR018356">
    <property type="entry name" value="Tscrpt_reg_HTH_DeoR_CS"/>
</dbReference>
<keyword evidence="1" id="KW-0805">Transcription regulation</keyword>
<dbReference type="SMART" id="SM01134">
    <property type="entry name" value="DeoRC"/>
    <property type="match status" value="1"/>
</dbReference>
<keyword evidence="2" id="KW-0238">DNA-binding</keyword>
<dbReference type="InterPro" id="IPR001034">
    <property type="entry name" value="DeoR_HTH"/>
</dbReference>
<dbReference type="PANTHER" id="PTHR30363">
    <property type="entry name" value="HTH-TYPE TRANSCRIPTIONAL REGULATOR SRLR-RELATED"/>
    <property type="match status" value="1"/>
</dbReference>
<dbReference type="PROSITE" id="PS51000">
    <property type="entry name" value="HTH_DEOR_2"/>
    <property type="match status" value="1"/>
</dbReference>
<gene>
    <name evidence="5" type="primary">glpR</name>
    <name evidence="5" type="ORF">HAPAU_23190</name>
</gene>
<feature type="domain" description="HTH deoR-type" evidence="4">
    <location>
        <begin position="3"/>
        <end position="58"/>
    </location>
</feature>
<keyword evidence="6" id="KW-1185">Reference proteome</keyword>
<dbReference type="Gene3D" id="1.10.10.10">
    <property type="entry name" value="Winged helix-like DNA-binding domain superfamily/Winged helix DNA-binding domain"/>
    <property type="match status" value="1"/>
</dbReference>
<dbReference type="PROSITE" id="PS00894">
    <property type="entry name" value="HTH_DEOR_1"/>
    <property type="match status" value="1"/>
</dbReference>
<dbReference type="Pfam" id="PF08220">
    <property type="entry name" value="HTH_DeoR"/>
    <property type="match status" value="1"/>
</dbReference>
<evidence type="ECO:0000259" key="4">
    <source>
        <dbReference type="PROSITE" id="PS51000"/>
    </source>
</evidence>
<evidence type="ECO:0000256" key="1">
    <source>
        <dbReference type="ARBA" id="ARBA00023015"/>
    </source>
</evidence>
<dbReference type="InterPro" id="IPR036388">
    <property type="entry name" value="WH-like_DNA-bd_sf"/>
</dbReference>
<dbReference type="InterPro" id="IPR014036">
    <property type="entry name" value="DeoR-like_C"/>
</dbReference>
<name>A0A151ADG3_9EURY</name>
<dbReference type="GO" id="GO:0003677">
    <property type="term" value="F:DNA binding"/>
    <property type="evidence" value="ECO:0007669"/>
    <property type="project" value="UniProtKB-KW"/>
</dbReference>
<dbReference type="OrthoDB" id="174736at2157"/>
<dbReference type="InterPro" id="IPR036390">
    <property type="entry name" value="WH_DNA-bd_sf"/>
</dbReference>
<protein>
    <submittedName>
        <fullName evidence="5">HTH-type transcriptional regulator GlpR</fullName>
    </submittedName>
</protein>
<dbReference type="InterPro" id="IPR037171">
    <property type="entry name" value="NagB/RpiA_transferase-like"/>
</dbReference>
<dbReference type="AlphaFoldDB" id="A0A151ADG3"/>
<dbReference type="Pfam" id="PF00455">
    <property type="entry name" value="DeoRC"/>
    <property type="match status" value="1"/>
</dbReference>
<evidence type="ECO:0000313" key="5">
    <source>
        <dbReference type="EMBL" id="KYH25644.1"/>
    </source>
</evidence>
<dbReference type="Proteomes" id="UP000075321">
    <property type="component" value="Unassembled WGS sequence"/>
</dbReference>
<dbReference type="InterPro" id="IPR053563">
    <property type="entry name" value="Glycerol_resp_trans_regulator"/>
</dbReference>
<evidence type="ECO:0000256" key="3">
    <source>
        <dbReference type="ARBA" id="ARBA00023163"/>
    </source>
</evidence>
<comment type="caution">
    <text evidence="5">The sequence shown here is derived from an EMBL/GenBank/DDBJ whole genome shotgun (WGS) entry which is preliminary data.</text>
</comment>
<dbReference type="EMBL" id="LTAZ01000005">
    <property type="protein sequence ID" value="KYH25644.1"/>
    <property type="molecule type" value="Genomic_DNA"/>
</dbReference>
<reference evidence="5 6" key="1">
    <citation type="submission" date="2016-02" db="EMBL/GenBank/DDBJ databases">
        <title>Genome sequence of Halalkalicoccus paucihalophilus DSM 24557.</title>
        <authorList>
            <person name="Poehlein A."/>
            <person name="Daniel R."/>
        </authorList>
    </citation>
    <scope>NUCLEOTIDE SEQUENCE [LARGE SCALE GENOMIC DNA]</scope>
    <source>
        <strain evidence="5 6">DSM 24557</strain>
    </source>
</reference>
<dbReference type="InterPro" id="IPR050313">
    <property type="entry name" value="Carb_Metab_HTH_regulators"/>
</dbReference>
<evidence type="ECO:0000256" key="2">
    <source>
        <dbReference type="ARBA" id="ARBA00023125"/>
    </source>
</evidence>
<sequence length="256" mass="28196">MLPAARQRRIVDVVSERGECSVEELAEEMGCSKATIRRDLRTLADKRMIERSHGGAVPASAIGREATYGQKEVQHLDAKEAIAEAAVEEIRENQVVFFDSGSTTMEVIKRAPTDEPFVAVTNSPLLALEIGKEDVEVKLTGGSLRRPTRALVGPSAERFMDRTTFDLLFLGTNAIDVSGGLMTPNEDEARLKELMIENSQRTVLVADGSKLDERSFIRFARLEDVDAFYTDVRVPNDAREAFESAGVELTDGLDGY</sequence>
<dbReference type="SUPFAM" id="SSF46785">
    <property type="entry name" value="Winged helix' DNA-binding domain"/>
    <property type="match status" value="1"/>
</dbReference>